<keyword evidence="1" id="KW-0472">Membrane</keyword>
<dbReference type="Proteomes" id="UP000239907">
    <property type="component" value="Unassembled WGS sequence"/>
</dbReference>
<dbReference type="NCBIfam" id="TIGR02595">
    <property type="entry name" value="PEP_CTERM"/>
    <property type="match status" value="1"/>
</dbReference>
<organism evidence="3 4">
    <name type="scientific">Rubritalea profundi</name>
    <dbReference type="NCBI Taxonomy" id="1658618"/>
    <lineage>
        <taxon>Bacteria</taxon>
        <taxon>Pseudomonadati</taxon>
        <taxon>Verrucomicrobiota</taxon>
        <taxon>Verrucomicrobiia</taxon>
        <taxon>Verrucomicrobiales</taxon>
        <taxon>Rubritaleaceae</taxon>
        <taxon>Rubritalea</taxon>
    </lineage>
</organism>
<evidence type="ECO:0000256" key="1">
    <source>
        <dbReference type="SAM" id="Phobius"/>
    </source>
</evidence>
<evidence type="ECO:0000313" key="3">
    <source>
        <dbReference type="EMBL" id="PQJ30245.1"/>
    </source>
</evidence>
<dbReference type="EMBL" id="MQWA01000001">
    <property type="protein sequence ID" value="PQJ30245.1"/>
    <property type="molecule type" value="Genomic_DNA"/>
</dbReference>
<keyword evidence="1" id="KW-0812">Transmembrane</keyword>
<keyword evidence="4" id="KW-1185">Reference proteome</keyword>
<proteinExistence type="predicted"/>
<dbReference type="AlphaFoldDB" id="A0A2S7U5G1"/>
<feature type="domain" description="Ice-binding protein C-terminal" evidence="2">
    <location>
        <begin position="10"/>
        <end position="32"/>
    </location>
</feature>
<dbReference type="Pfam" id="PF07589">
    <property type="entry name" value="PEP-CTERM"/>
    <property type="match status" value="1"/>
</dbReference>
<evidence type="ECO:0000313" key="4">
    <source>
        <dbReference type="Proteomes" id="UP000239907"/>
    </source>
</evidence>
<reference evidence="3 4" key="1">
    <citation type="submission" date="2016-12" db="EMBL/GenBank/DDBJ databases">
        <title>Study of bacterial adaptation to deep sea.</title>
        <authorList>
            <person name="Song J."/>
            <person name="Yoshizawa S."/>
            <person name="Kogure K."/>
        </authorList>
    </citation>
    <scope>NUCLEOTIDE SEQUENCE [LARGE SCALE GENOMIC DNA]</scope>
    <source>
        <strain evidence="3 4">SAORIC-165</strain>
    </source>
</reference>
<name>A0A2S7U5G1_9BACT</name>
<dbReference type="RefSeq" id="WP_105044764.1">
    <property type="nucleotide sequence ID" value="NZ_MQWA01000001.1"/>
</dbReference>
<keyword evidence="1" id="KW-1133">Transmembrane helix</keyword>
<dbReference type="InterPro" id="IPR013424">
    <property type="entry name" value="Ice-binding_C"/>
</dbReference>
<accession>A0A2S7U5G1</accession>
<comment type="caution">
    <text evidence="3">The sequence shown here is derived from an EMBL/GenBank/DDBJ whole genome shotgun (WGS) entry which is preliminary data.</text>
</comment>
<protein>
    <recommendedName>
        <fullName evidence="2">Ice-binding protein C-terminal domain-containing protein</fullName>
    </recommendedName>
</protein>
<feature type="transmembrane region" description="Helical" evidence="1">
    <location>
        <begin position="12"/>
        <end position="29"/>
    </location>
</feature>
<sequence>MTADGSSYLVPEPSSCVLLLGSLLFGLGIRRRK</sequence>
<gene>
    <name evidence="3" type="ORF">BSZ32_04145</name>
</gene>
<evidence type="ECO:0000259" key="2">
    <source>
        <dbReference type="Pfam" id="PF07589"/>
    </source>
</evidence>